<keyword evidence="2" id="KW-0378">Hydrolase</keyword>
<dbReference type="InterPro" id="IPR006680">
    <property type="entry name" value="Amidohydro-rel"/>
</dbReference>
<dbReference type="AlphaFoldDB" id="A0A841K0Q1"/>
<dbReference type="InterPro" id="IPR011059">
    <property type="entry name" value="Metal-dep_hydrolase_composite"/>
</dbReference>
<dbReference type="PANTHER" id="PTHR43135">
    <property type="entry name" value="ALPHA-D-RIBOSE 1-METHYLPHOSPHONATE 5-TRIPHOSPHATE DIPHOSPHATASE"/>
    <property type="match status" value="1"/>
</dbReference>
<dbReference type="Gene3D" id="2.30.40.10">
    <property type="entry name" value="Urease, subunit C, domain 1"/>
    <property type="match status" value="1"/>
</dbReference>
<dbReference type="GO" id="GO:0016810">
    <property type="term" value="F:hydrolase activity, acting on carbon-nitrogen (but not peptide) bonds"/>
    <property type="evidence" value="ECO:0007669"/>
    <property type="project" value="InterPro"/>
</dbReference>
<comment type="caution">
    <text evidence="2">The sequence shown here is derived from an EMBL/GenBank/DDBJ whole genome shotgun (WGS) entry which is preliminary data.</text>
</comment>
<evidence type="ECO:0000313" key="3">
    <source>
        <dbReference type="Proteomes" id="UP000538666"/>
    </source>
</evidence>
<dbReference type="Proteomes" id="UP000538666">
    <property type="component" value="Unassembled WGS sequence"/>
</dbReference>
<dbReference type="Pfam" id="PF01979">
    <property type="entry name" value="Amidohydro_1"/>
    <property type="match status" value="1"/>
</dbReference>
<organism evidence="2 3">
    <name type="scientific">Silvibacterium bohemicum</name>
    <dbReference type="NCBI Taxonomy" id="1577686"/>
    <lineage>
        <taxon>Bacteria</taxon>
        <taxon>Pseudomonadati</taxon>
        <taxon>Acidobacteriota</taxon>
        <taxon>Terriglobia</taxon>
        <taxon>Terriglobales</taxon>
        <taxon>Acidobacteriaceae</taxon>
        <taxon>Silvibacterium</taxon>
    </lineage>
</organism>
<keyword evidence="3" id="KW-1185">Reference proteome</keyword>
<feature type="domain" description="Amidohydrolase-related" evidence="1">
    <location>
        <begin position="115"/>
        <end position="475"/>
    </location>
</feature>
<accession>A0A841K0Q1</accession>
<evidence type="ECO:0000259" key="1">
    <source>
        <dbReference type="Pfam" id="PF01979"/>
    </source>
</evidence>
<proteinExistence type="predicted"/>
<evidence type="ECO:0000313" key="2">
    <source>
        <dbReference type="EMBL" id="MBB6147353.1"/>
    </source>
</evidence>
<dbReference type="SUPFAM" id="SSF51338">
    <property type="entry name" value="Composite domain of metallo-dependent hydrolases"/>
    <property type="match status" value="1"/>
</dbReference>
<dbReference type="Gene3D" id="3.20.20.140">
    <property type="entry name" value="Metal-dependent hydrolases"/>
    <property type="match status" value="1"/>
</dbReference>
<protein>
    <submittedName>
        <fullName evidence="2">Imidazolonepropionase-like amidohydrolase</fullName>
    </submittedName>
</protein>
<dbReference type="RefSeq" id="WP_050061445.1">
    <property type="nucleotide sequence ID" value="NZ_JACHEK010000014.1"/>
</dbReference>
<dbReference type="EMBL" id="JACHEK010000014">
    <property type="protein sequence ID" value="MBB6147353.1"/>
    <property type="molecule type" value="Genomic_DNA"/>
</dbReference>
<dbReference type="InterPro" id="IPR032466">
    <property type="entry name" value="Metal_Hydrolase"/>
</dbReference>
<sequence>MRSSKIPSHKLPIQLLFYISLFITHQSYSQTQVSSSPLFPESTNRLIGPVRADAMVREPGPKIALEHVTLFDGSGGPPRYDQTIVIDHDKIVAVGSSRDVVPSSGTKILNEKGKTLLPGLIGMHEHLFYPTAGGFRGQIAMYSEQGDSGPMLYLAAGITTARTAGSINPYLDLNLRQAIEKGREAGPDLDVTGPYLEGSPTLQIPNHELSGPEDAKRTVMYWHEEGVTSFKAYMHITPSELKASIDTAHQFGAKITGHLCSVGFSEAAEMGIDNLEHGIIVDTEFYSKKQADVCPDFEASAREMEQSLEMRDPRVLKMIRTLVEHHVAVTSTLDIFEMEIADEPPLESLRTSHDAMAAASWESYMKGRNFNESRKDGSRSEQLLRIEMEFEQEFVRQGGLLMAGCDPTGFGGVLPGFGDQREMELLIKTGFSPAEAVKIYTSNAATYLGKQNAIGRVAVGMQADLLLLDGDFEHDSSVIRKPELVFKKGLGYDSERLFEAVKGEAGLR</sequence>
<gene>
    <name evidence="2" type="ORF">HNQ77_005349</name>
</gene>
<dbReference type="SUPFAM" id="SSF51556">
    <property type="entry name" value="Metallo-dependent hydrolases"/>
    <property type="match status" value="1"/>
</dbReference>
<dbReference type="InterPro" id="IPR051781">
    <property type="entry name" value="Metallo-dep_Hydrolase"/>
</dbReference>
<dbReference type="OrthoDB" id="9797498at2"/>
<dbReference type="PANTHER" id="PTHR43135:SF3">
    <property type="entry name" value="ALPHA-D-RIBOSE 1-METHYLPHOSPHONATE 5-TRIPHOSPHATE DIPHOSPHATASE"/>
    <property type="match status" value="1"/>
</dbReference>
<reference evidence="2 3" key="1">
    <citation type="submission" date="2020-08" db="EMBL/GenBank/DDBJ databases">
        <title>Genomic Encyclopedia of Type Strains, Phase IV (KMG-IV): sequencing the most valuable type-strain genomes for metagenomic binning, comparative biology and taxonomic classification.</title>
        <authorList>
            <person name="Goeker M."/>
        </authorList>
    </citation>
    <scope>NUCLEOTIDE SEQUENCE [LARGE SCALE GENOMIC DNA]</scope>
    <source>
        <strain evidence="2 3">DSM 103733</strain>
    </source>
</reference>
<name>A0A841K0Q1_9BACT</name>